<dbReference type="PANTHER" id="PTHR34129:SF1">
    <property type="entry name" value="DUF952 DOMAIN-CONTAINING PROTEIN"/>
    <property type="match status" value="1"/>
</dbReference>
<evidence type="ECO:0000313" key="1">
    <source>
        <dbReference type="EMBL" id="URI14540.1"/>
    </source>
</evidence>
<proteinExistence type="predicted"/>
<sequence length="114" mass="12374">MTPVAYKIIDAGEWRQAVAEGRYEGSAVDRADGYIHLSTQAQLAETARRHYAGRDGLMLLSVHLDRLEDAPAWEPSRGGDLFPHLYSPLPVAAVGEARPMTVDADGTMRVGDPA</sequence>
<gene>
    <name evidence="1" type="ORF">M8231_12015</name>
</gene>
<accession>A0ABY4SHR7</accession>
<dbReference type="SUPFAM" id="SSF56399">
    <property type="entry name" value="ADP-ribosylation"/>
    <property type="match status" value="1"/>
</dbReference>
<keyword evidence="2" id="KW-1185">Reference proteome</keyword>
<dbReference type="EMBL" id="CP097649">
    <property type="protein sequence ID" value="URI14540.1"/>
    <property type="molecule type" value="Genomic_DNA"/>
</dbReference>
<organism evidence="1 2">
    <name type="scientific">Brevundimonas albigilva</name>
    <dbReference type="NCBI Taxonomy" id="1312364"/>
    <lineage>
        <taxon>Bacteria</taxon>
        <taxon>Pseudomonadati</taxon>
        <taxon>Pseudomonadota</taxon>
        <taxon>Alphaproteobacteria</taxon>
        <taxon>Caulobacterales</taxon>
        <taxon>Caulobacteraceae</taxon>
        <taxon>Brevundimonas</taxon>
    </lineage>
</organism>
<dbReference type="PANTHER" id="PTHR34129">
    <property type="entry name" value="BLR1139 PROTEIN"/>
    <property type="match status" value="1"/>
</dbReference>
<evidence type="ECO:0000313" key="2">
    <source>
        <dbReference type="Proteomes" id="UP001055429"/>
    </source>
</evidence>
<dbReference type="Pfam" id="PF06108">
    <property type="entry name" value="DUF952"/>
    <property type="match status" value="1"/>
</dbReference>
<dbReference type="Proteomes" id="UP001055429">
    <property type="component" value="Chromosome"/>
</dbReference>
<dbReference type="Gene3D" id="3.20.170.20">
    <property type="entry name" value="Protein of unknown function DUF952"/>
    <property type="match status" value="1"/>
</dbReference>
<name>A0ABY4SHR7_9CAUL</name>
<dbReference type="InterPro" id="IPR009297">
    <property type="entry name" value="DUF952"/>
</dbReference>
<dbReference type="RefSeq" id="WP_249749741.1">
    <property type="nucleotide sequence ID" value="NZ_CP097298.1"/>
</dbReference>
<reference evidence="1" key="1">
    <citation type="submission" date="2022-05" db="EMBL/GenBank/DDBJ databases">
        <title>Brevundimonas albigilva TT17 genome sequence.</title>
        <authorList>
            <person name="Lee K."/>
            <person name="Son H."/>
        </authorList>
    </citation>
    <scope>NUCLEOTIDE SEQUENCE</scope>
    <source>
        <strain evidence="1">TT17</strain>
    </source>
</reference>
<protein>
    <submittedName>
        <fullName evidence="1">DUF952 domain-containing protein</fullName>
    </submittedName>
</protein>